<gene>
    <name evidence="1" type="ORF">SOP96_14345</name>
</gene>
<keyword evidence="2" id="KW-1185">Reference proteome</keyword>
<dbReference type="RefSeq" id="WP_326321615.1">
    <property type="nucleotide sequence ID" value="NZ_JAYLAA010000044.1"/>
</dbReference>
<reference evidence="1 2" key="1">
    <citation type="submission" date="2024-01" db="EMBL/GenBank/DDBJ databases">
        <title>Chryseobacterium sp. T9W2-O.</title>
        <authorList>
            <person name="Maltman C."/>
        </authorList>
    </citation>
    <scope>NUCLEOTIDE SEQUENCE [LARGE SCALE GENOMIC DNA]</scope>
    <source>
        <strain evidence="1 2">T9W2-O</strain>
    </source>
</reference>
<organism evidence="1 2">
    <name type="scientific">Chryseobacterium salviniae</name>
    <dbReference type="NCBI Taxonomy" id="3101750"/>
    <lineage>
        <taxon>Bacteria</taxon>
        <taxon>Pseudomonadati</taxon>
        <taxon>Bacteroidota</taxon>
        <taxon>Flavobacteriia</taxon>
        <taxon>Flavobacteriales</taxon>
        <taxon>Weeksellaceae</taxon>
        <taxon>Chryseobacterium group</taxon>
        <taxon>Chryseobacterium</taxon>
    </lineage>
</organism>
<sequence>MAKKDFRSSRAACNSPLKLKYQNSKNPKDSIGIALGATYGNGKTTIIRTR</sequence>
<dbReference type="EMBL" id="JAYLAA010000044">
    <property type="protein sequence ID" value="MEC3876901.1"/>
    <property type="molecule type" value="Genomic_DNA"/>
</dbReference>
<dbReference type="Proteomes" id="UP001348397">
    <property type="component" value="Unassembled WGS sequence"/>
</dbReference>
<protein>
    <submittedName>
        <fullName evidence="1">Uncharacterized protein</fullName>
    </submittedName>
</protein>
<evidence type="ECO:0000313" key="1">
    <source>
        <dbReference type="EMBL" id="MEC3876901.1"/>
    </source>
</evidence>
<accession>A0ABU6HUZ6</accession>
<comment type="caution">
    <text evidence="1">The sequence shown here is derived from an EMBL/GenBank/DDBJ whole genome shotgun (WGS) entry which is preliminary data.</text>
</comment>
<proteinExistence type="predicted"/>
<name>A0ABU6HUZ6_9FLAO</name>
<evidence type="ECO:0000313" key="2">
    <source>
        <dbReference type="Proteomes" id="UP001348397"/>
    </source>
</evidence>